<dbReference type="PROSITE" id="PS51144">
    <property type="entry name" value="ALPHA_CA_2"/>
    <property type="match status" value="1"/>
</dbReference>
<dbReference type="EC" id="4.2.1.1" evidence="2"/>
<dbReference type="EMBL" id="BQFW01000004">
    <property type="protein sequence ID" value="GJJ70326.1"/>
    <property type="molecule type" value="Genomic_DNA"/>
</dbReference>
<comment type="catalytic activity">
    <reaction evidence="6">
        <text>hydrogencarbonate + H(+) = CO2 + H2O</text>
        <dbReference type="Rhea" id="RHEA:10748"/>
        <dbReference type="ChEBI" id="CHEBI:15377"/>
        <dbReference type="ChEBI" id="CHEBI:15378"/>
        <dbReference type="ChEBI" id="CHEBI:16526"/>
        <dbReference type="ChEBI" id="CHEBI:17544"/>
        <dbReference type="EC" id="4.2.1.1"/>
    </reaction>
</comment>
<keyword evidence="3" id="KW-0479">Metal-binding</keyword>
<dbReference type="OrthoDB" id="429145at2759"/>
<feature type="chain" id="PRO_5040433382" description="carbonic anhydrase" evidence="7">
    <location>
        <begin position="21"/>
        <end position="283"/>
    </location>
</feature>
<accession>A0A9P3H559</accession>
<dbReference type="Gene3D" id="3.10.200.10">
    <property type="entry name" value="Alpha carbonic anhydrase"/>
    <property type="match status" value="1"/>
</dbReference>
<dbReference type="GO" id="GO:0008270">
    <property type="term" value="F:zinc ion binding"/>
    <property type="evidence" value="ECO:0007669"/>
    <property type="project" value="InterPro"/>
</dbReference>
<reference evidence="9" key="2">
    <citation type="journal article" date="2022" name="Microbiol. Resour. Announc.">
        <title>Whole-Genome Sequence of Entomortierella parvispora E1425, a Mucoromycotan Fungus Associated with Burkholderiaceae-Related Endosymbiotic Bacteria.</title>
        <authorList>
            <person name="Herlambang A."/>
            <person name="Guo Y."/>
            <person name="Takashima Y."/>
            <person name="Narisawa K."/>
            <person name="Ohta H."/>
            <person name="Nishizawa T."/>
        </authorList>
    </citation>
    <scope>NUCLEOTIDE SEQUENCE</scope>
    <source>
        <strain evidence="9">E1425</strain>
    </source>
</reference>
<evidence type="ECO:0000259" key="8">
    <source>
        <dbReference type="PROSITE" id="PS51144"/>
    </source>
</evidence>
<organism evidence="9 10">
    <name type="scientific">Entomortierella parvispora</name>
    <dbReference type="NCBI Taxonomy" id="205924"/>
    <lineage>
        <taxon>Eukaryota</taxon>
        <taxon>Fungi</taxon>
        <taxon>Fungi incertae sedis</taxon>
        <taxon>Mucoromycota</taxon>
        <taxon>Mortierellomycotina</taxon>
        <taxon>Mortierellomycetes</taxon>
        <taxon>Mortierellales</taxon>
        <taxon>Mortierellaceae</taxon>
        <taxon>Entomortierella</taxon>
    </lineage>
</organism>
<dbReference type="SMART" id="SM01057">
    <property type="entry name" value="Carb_anhydrase"/>
    <property type="match status" value="1"/>
</dbReference>
<feature type="signal peptide" evidence="7">
    <location>
        <begin position="1"/>
        <end position="20"/>
    </location>
</feature>
<evidence type="ECO:0000256" key="2">
    <source>
        <dbReference type="ARBA" id="ARBA00012925"/>
    </source>
</evidence>
<name>A0A9P3H559_9FUNG</name>
<dbReference type="InterPro" id="IPR001148">
    <property type="entry name" value="CA_dom"/>
</dbReference>
<evidence type="ECO:0000256" key="7">
    <source>
        <dbReference type="SAM" id="SignalP"/>
    </source>
</evidence>
<evidence type="ECO:0000256" key="5">
    <source>
        <dbReference type="ARBA" id="ARBA00023239"/>
    </source>
</evidence>
<dbReference type="CDD" id="cd03124">
    <property type="entry name" value="alpha_CA_prokaryotic_like"/>
    <property type="match status" value="1"/>
</dbReference>
<dbReference type="Proteomes" id="UP000827284">
    <property type="component" value="Unassembled WGS sequence"/>
</dbReference>
<keyword evidence="5" id="KW-0456">Lyase</keyword>
<evidence type="ECO:0000256" key="3">
    <source>
        <dbReference type="ARBA" id="ARBA00022723"/>
    </source>
</evidence>
<comment type="similarity">
    <text evidence="1">Belongs to the alpha-carbonic anhydrase family.</text>
</comment>
<evidence type="ECO:0000256" key="4">
    <source>
        <dbReference type="ARBA" id="ARBA00022833"/>
    </source>
</evidence>
<protein>
    <recommendedName>
        <fullName evidence="2">carbonic anhydrase</fullName>
        <ecNumber evidence="2">4.2.1.1</ecNumber>
    </recommendedName>
</protein>
<dbReference type="GO" id="GO:0004089">
    <property type="term" value="F:carbonate dehydratase activity"/>
    <property type="evidence" value="ECO:0007669"/>
    <property type="project" value="UniProtKB-EC"/>
</dbReference>
<evidence type="ECO:0000256" key="6">
    <source>
        <dbReference type="ARBA" id="ARBA00048348"/>
    </source>
</evidence>
<dbReference type="Pfam" id="PF00194">
    <property type="entry name" value="Carb_anhydrase"/>
    <property type="match status" value="1"/>
</dbReference>
<keyword evidence="4" id="KW-0862">Zinc</keyword>
<keyword evidence="7" id="KW-0732">Signal</keyword>
<dbReference type="InterPro" id="IPR036398">
    <property type="entry name" value="CA_dom_sf"/>
</dbReference>
<dbReference type="PANTHER" id="PTHR18952">
    <property type="entry name" value="CARBONIC ANHYDRASE"/>
    <property type="match status" value="1"/>
</dbReference>
<dbReference type="SUPFAM" id="SSF51069">
    <property type="entry name" value="Carbonic anhydrase"/>
    <property type="match status" value="1"/>
</dbReference>
<dbReference type="AlphaFoldDB" id="A0A9P3H559"/>
<sequence>MKFLTATLAITAAVVSMVSAAAPGTHWTYGQDNAGPQHWGTLDPLYGTCGTGHEQSPIDIVVGAPYVHLQRKTFTALTYKPLHNVYCGYNGHAVQCDWNSTVPSAAHAQSIQIKHKVYDLIQFHFHSPSEHRINNHFADAELHLVHQHKASGALAVVGILLEVQEKANPFFEWITALDKKVDMAEKGHGFLVKDEKSGAEVQGKEQIKYMVRKVDFQPLIKATQAFTPRWEYEGSLTTPPCTEGVAWNVVQTSIGLGLQQFNALVDLEGFNARFLQDRPEVKQ</sequence>
<dbReference type="InterPro" id="IPR041891">
    <property type="entry name" value="Alpha_CA_prokaryot-like"/>
</dbReference>
<proteinExistence type="inferred from homology"/>
<evidence type="ECO:0000313" key="9">
    <source>
        <dbReference type="EMBL" id="GJJ70326.1"/>
    </source>
</evidence>
<evidence type="ECO:0000256" key="1">
    <source>
        <dbReference type="ARBA" id="ARBA00010718"/>
    </source>
</evidence>
<dbReference type="PANTHER" id="PTHR18952:SF265">
    <property type="entry name" value="CARBONIC ANHYDRASE"/>
    <property type="match status" value="1"/>
</dbReference>
<dbReference type="InterPro" id="IPR023561">
    <property type="entry name" value="Carbonic_anhydrase_a-class"/>
</dbReference>
<feature type="domain" description="Alpha-carbonic anhydrase" evidence="8">
    <location>
        <begin position="25"/>
        <end position="283"/>
    </location>
</feature>
<comment type="caution">
    <text evidence="9">The sequence shown here is derived from an EMBL/GenBank/DDBJ whole genome shotgun (WGS) entry which is preliminary data.</text>
</comment>
<evidence type="ECO:0000313" key="10">
    <source>
        <dbReference type="Proteomes" id="UP000827284"/>
    </source>
</evidence>
<gene>
    <name evidence="9" type="ORF">EMPS_02675</name>
</gene>
<reference evidence="9" key="1">
    <citation type="submission" date="2021-11" db="EMBL/GenBank/DDBJ databases">
        <authorList>
            <person name="Herlambang A."/>
            <person name="Guo Y."/>
            <person name="Takashima Y."/>
            <person name="Nishizawa T."/>
        </authorList>
    </citation>
    <scope>NUCLEOTIDE SEQUENCE</scope>
    <source>
        <strain evidence="9">E1425</strain>
    </source>
</reference>
<keyword evidence="10" id="KW-1185">Reference proteome</keyword>